<dbReference type="RefSeq" id="WP_152572358.1">
    <property type="nucleotide sequence ID" value="NZ_VIKU02000001.1"/>
</dbReference>
<organism evidence="9 10">
    <name type="scientific">Pelagihabitans pacificus</name>
    <dbReference type="NCBI Taxonomy" id="2696054"/>
    <lineage>
        <taxon>Bacteria</taxon>
        <taxon>Pseudomonadati</taxon>
        <taxon>Bacteroidota</taxon>
        <taxon>Flavobacteriia</taxon>
        <taxon>Flavobacteriales</taxon>
        <taxon>Flavobacteriaceae</taxon>
        <taxon>Pelagihabitans</taxon>
    </lineage>
</organism>
<gene>
    <name evidence="9" type="ORF">FK220_000650</name>
</gene>
<reference evidence="9" key="1">
    <citation type="submission" date="2019-07" db="EMBL/GenBank/DDBJ databases">
        <authorList>
            <person name="De-Chao Zhang Q."/>
        </authorList>
    </citation>
    <scope>NUCLEOTIDE SEQUENCE</scope>
    <source>
        <strain evidence="9">TP-CH-4</strain>
    </source>
</reference>
<feature type="domain" description="RNA polymerase sigma factor 70 region 4 type 2" evidence="8">
    <location>
        <begin position="116"/>
        <end position="165"/>
    </location>
</feature>
<dbReference type="GO" id="GO:0003677">
    <property type="term" value="F:DNA binding"/>
    <property type="evidence" value="ECO:0007669"/>
    <property type="project" value="UniProtKB-KW"/>
</dbReference>
<evidence type="ECO:0000256" key="5">
    <source>
        <dbReference type="ARBA" id="ARBA00023163"/>
    </source>
</evidence>
<dbReference type="NCBIfam" id="TIGR02937">
    <property type="entry name" value="sigma70-ECF"/>
    <property type="match status" value="1"/>
</dbReference>
<feature type="domain" description="RNA polymerase sigma-70 region 2" evidence="7">
    <location>
        <begin position="21"/>
        <end position="87"/>
    </location>
</feature>
<evidence type="ECO:0000259" key="7">
    <source>
        <dbReference type="Pfam" id="PF04542"/>
    </source>
</evidence>
<protein>
    <recommendedName>
        <fullName evidence="6">RNA polymerase sigma factor</fullName>
    </recommendedName>
</protein>
<comment type="similarity">
    <text evidence="1 6">Belongs to the sigma-70 factor family. ECF subfamily.</text>
</comment>
<dbReference type="CDD" id="cd06171">
    <property type="entry name" value="Sigma70_r4"/>
    <property type="match status" value="1"/>
</dbReference>
<dbReference type="SUPFAM" id="SSF88659">
    <property type="entry name" value="Sigma3 and sigma4 domains of RNA polymerase sigma factors"/>
    <property type="match status" value="1"/>
</dbReference>
<dbReference type="InterPro" id="IPR014284">
    <property type="entry name" value="RNA_pol_sigma-70_dom"/>
</dbReference>
<evidence type="ECO:0000256" key="3">
    <source>
        <dbReference type="ARBA" id="ARBA00023082"/>
    </source>
</evidence>
<sequence>MFQIDLVTKCKQNDRKAQLKLYKQYCDGMFCVAMRFLKNEDDAEDVLQESFIKAFEKIHQFKGEVTFGAWLKRIVVNRCIDFLKSRKERLVALDENYMQLVEDDDWTVEEETTVDEVKQAIAALPDKYKFVVQLYLMEGYDHEEISGILGITANTCRTRLLRGKGFLRNILKEKAYGTGS</sequence>
<dbReference type="Pfam" id="PF04542">
    <property type="entry name" value="Sigma70_r2"/>
    <property type="match status" value="1"/>
</dbReference>
<dbReference type="InterPro" id="IPR013324">
    <property type="entry name" value="RNA_pol_sigma_r3/r4-like"/>
</dbReference>
<evidence type="ECO:0000256" key="6">
    <source>
        <dbReference type="RuleBase" id="RU000716"/>
    </source>
</evidence>
<dbReference type="InterPro" id="IPR013249">
    <property type="entry name" value="RNA_pol_sigma70_r4_t2"/>
</dbReference>
<keyword evidence="5 6" id="KW-0804">Transcription</keyword>
<dbReference type="AlphaFoldDB" id="A0A967E593"/>
<comment type="caution">
    <text evidence="9">The sequence shown here is derived from an EMBL/GenBank/DDBJ whole genome shotgun (WGS) entry which is preliminary data.</text>
</comment>
<evidence type="ECO:0000313" key="10">
    <source>
        <dbReference type="Proteomes" id="UP000707206"/>
    </source>
</evidence>
<dbReference type="InterPro" id="IPR000838">
    <property type="entry name" value="RNA_pol_sigma70_ECF_CS"/>
</dbReference>
<keyword evidence="10" id="KW-1185">Reference proteome</keyword>
<dbReference type="InterPro" id="IPR036388">
    <property type="entry name" value="WH-like_DNA-bd_sf"/>
</dbReference>
<dbReference type="Gene3D" id="1.10.10.10">
    <property type="entry name" value="Winged helix-like DNA-binding domain superfamily/Winged helix DNA-binding domain"/>
    <property type="match status" value="1"/>
</dbReference>
<proteinExistence type="inferred from homology"/>
<keyword evidence="2 6" id="KW-0805">Transcription regulation</keyword>
<dbReference type="Proteomes" id="UP000707206">
    <property type="component" value="Unassembled WGS sequence"/>
</dbReference>
<evidence type="ECO:0000256" key="1">
    <source>
        <dbReference type="ARBA" id="ARBA00010641"/>
    </source>
</evidence>
<dbReference type="EMBL" id="VIKU02000001">
    <property type="protein sequence ID" value="NHF57829.1"/>
    <property type="molecule type" value="Genomic_DNA"/>
</dbReference>
<dbReference type="PANTHER" id="PTHR43133:SF51">
    <property type="entry name" value="RNA POLYMERASE SIGMA FACTOR"/>
    <property type="match status" value="1"/>
</dbReference>
<dbReference type="GO" id="GO:0016987">
    <property type="term" value="F:sigma factor activity"/>
    <property type="evidence" value="ECO:0007669"/>
    <property type="project" value="UniProtKB-KW"/>
</dbReference>
<evidence type="ECO:0000259" key="8">
    <source>
        <dbReference type="Pfam" id="PF08281"/>
    </source>
</evidence>
<reference evidence="9" key="2">
    <citation type="submission" date="2020-03" db="EMBL/GenBank/DDBJ databases">
        <title>Flavobacteriaceae bacterium strain TP-CH-4, a member of the family Flavobacteriaceae isolated from a deep-sea seamount.</title>
        <authorList>
            <person name="Zhang D.-C."/>
        </authorList>
    </citation>
    <scope>NUCLEOTIDE SEQUENCE</scope>
    <source>
        <strain evidence="9">TP-CH-4</strain>
    </source>
</reference>
<dbReference type="InterPro" id="IPR013325">
    <property type="entry name" value="RNA_pol_sigma_r2"/>
</dbReference>
<dbReference type="InterPro" id="IPR007627">
    <property type="entry name" value="RNA_pol_sigma70_r2"/>
</dbReference>
<name>A0A967E593_9FLAO</name>
<evidence type="ECO:0000256" key="2">
    <source>
        <dbReference type="ARBA" id="ARBA00023015"/>
    </source>
</evidence>
<dbReference type="GO" id="GO:0006352">
    <property type="term" value="P:DNA-templated transcription initiation"/>
    <property type="evidence" value="ECO:0007669"/>
    <property type="project" value="InterPro"/>
</dbReference>
<dbReference type="SUPFAM" id="SSF88946">
    <property type="entry name" value="Sigma2 domain of RNA polymerase sigma factors"/>
    <property type="match status" value="1"/>
</dbReference>
<accession>A0A967E593</accession>
<dbReference type="Gene3D" id="1.10.1740.10">
    <property type="match status" value="1"/>
</dbReference>
<evidence type="ECO:0000313" key="9">
    <source>
        <dbReference type="EMBL" id="NHF57829.1"/>
    </source>
</evidence>
<dbReference type="Pfam" id="PF08281">
    <property type="entry name" value="Sigma70_r4_2"/>
    <property type="match status" value="1"/>
</dbReference>
<keyword evidence="4 6" id="KW-0238">DNA-binding</keyword>
<dbReference type="InterPro" id="IPR039425">
    <property type="entry name" value="RNA_pol_sigma-70-like"/>
</dbReference>
<dbReference type="PANTHER" id="PTHR43133">
    <property type="entry name" value="RNA POLYMERASE ECF-TYPE SIGMA FACTO"/>
    <property type="match status" value="1"/>
</dbReference>
<dbReference type="PROSITE" id="PS01063">
    <property type="entry name" value="SIGMA70_ECF"/>
    <property type="match status" value="1"/>
</dbReference>
<keyword evidence="3 6" id="KW-0731">Sigma factor</keyword>
<evidence type="ECO:0000256" key="4">
    <source>
        <dbReference type="ARBA" id="ARBA00023125"/>
    </source>
</evidence>